<evidence type="ECO:0000256" key="4">
    <source>
        <dbReference type="SAM" id="MobiDB-lite"/>
    </source>
</evidence>
<keyword evidence="2" id="KW-0378">Hydrolase</keyword>
<dbReference type="GO" id="GO:0003676">
    <property type="term" value="F:nucleic acid binding"/>
    <property type="evidence" value="ECO:0007669"/>
    <property type="project" value="InterPro"/>
</dbReference>
<feature type="coiled-coil region" evidence="3">
    <location>
        <begin position="257"/>
        <end position="287"/>
    </location>
</feature>
<dbReference type="PROSITE" id="PS50994">
    <property type="entry name" value="INTEGRASE"/>
    <property type="match status" value="1"/>
</dbReference>
<dbReference type="InterPro" id="IPR001584">
    <property type="entry name" value="Integrase_cat-core"/>
</dbReference>
<protein>
    <recommendedName>
        <fullName evidence="5">Integrase catalytic domain-containing protein</fullName>
    </recommendedName>
</protein>
<evidence type="ECO:0000313" key="6">
    <source>
        <dbReference type="EMBL" id="GEU76475.1"/>
    </source>
</evidence>
<dbReference type="InterPro" id="IPR012337">
    <property type="entry name" value="RNaseH-like_sf"/>
</dbReference>
<gene>
    <name evidence="6" type="ORF">Tci_048453</name>
</gene>
<organism evidence="6">
    <name type="scientific">Tanacetum cinerariifolium</name>
    <name type="common">Dalmatian daisy</name>
    <name type="synonym">Chrysanthemum cinerariifolium</name>
    <dbReference type="NCBI Taxonomy" id="118510"/>
    <lineage>
        <taxon>Eukaryota</taxon>
        <taxon>Viridiplantae</taxon>
        <taxon>Streptophyta</taxon>
        <taxon>Embryophyta</taxon>
        <taxon>Tracheophyta</taxon>
        <taxon>Spermatophyta</taxon>
        <taxon>Magnoliopsida</taxon>
        <taxon>eudicotyledons</taxon>
        <taxon>Gunneridae</taxon>
        <taxon>Pentapetalae</taxon>
        <taxon>asterids</taxon>
        <taxon>campanulids</taxon>
        <taxon>Asterales</taxon>
        <taxon>Asteraceae</taxon>
        <taxon>Asteroideae</taxon>
        <taxon>Anthemideae</taxon>
        <taxon>Anthemidinae</taxon>
        <taxon>Tanacetum</taxon>
    </lineage>
</organism>
<dbReference type="InterPro" id="IPR039537">
    <property type="entry name" value="Retrotran_Ty1/copia-like"/>
</dbReference>
<evidence type="ECO:0000256" key="1">
    <source>
        <dbReference type="ARBA" id="ARBA00022723"/>
    </source>
</evidence>
<feature type="domain" description="Integrase catalytic" evidence="5">
    <location>
        <begin position="671"/>
        <end position="851"/>
    </location>
</feature>
<feature type="compositionally biased region" description="Low complexity" evidence="4">
    <location>
        <begin position="31"/>
        <end position="63"/>
    </location>
</feature>
<evidence type="ECO:0000259" key="5">
    <source>
        <dbReference type="PROSITE" id="PS50994"/>
    </source>
</evidence>
<dbReference type="Pfam" id="PF00665">
    <property type="entry name" value="rve"/>
    <property type="match status" value="1"/>
</dbReference>
<evidence type="ECO:0000256" key="3">
    <source>
        <dbReference type="SAM" id="Coils"/>
    </source>
</evidence>
<dbReference type="InterPro" id="IPR036397">
    <property type="entry name" value="RNaseH_sf"/>
</dbReference>
<dbReference type="SUPFAM" id="SSF53098">
    <property type="entry name" value="Ribonuclease H-like"/>
    <property type="match status" value="1"/>
</dbReference>
<dbReference type="Gene3D" id="3.30.420.10">
    <property type="entry name" value="Ribonuclease H-like superfamily/Ribonuclease H"/>
    <property type="match status" value="1"/>
</dbReference>
<proteinExistence type="predicted"/>
<dbReference type="GO" id="GO:0015074">
    <property type="term" value="P:DNA integration"/>
    <property type="evidence" value="ECO:0007669"/>
    <property type="project" value="InterPro"/>
</dbReference>
<dbReference type="GO" id="GO:0046872">
    <property type="term" value="F:metal ion binding"/>
    <property type="evidence" value="ECO:0007669"/>
    <property type="project" value="UniProtKB-KW"/>
</dbReference>
<evidence type="ECO:0000256" key="2">
    <source>
        <dbReference type="ARBA" id="ARBA00022801"/>
    </source>
</evidence>
<keyword evidence="1" id="KW-0479">Metal-binding</keyword>
<dbReference type="Pfam" id="PF07727">
    <property type="entry name" value="RVT_2"/>
    <property type="match status" value="1"/>
</dbReference>
<dbReference type="InterPro" id="IPR013103">
    <property type="entry name" value="RVT_2"/>
</dbReference>
<dbReference type="EMBL" id="BKCJ010007287">
    <property type="protein sequence ID" value="GEU76475.1"/>
    <property type="molecule type" value="Genomic_DNA"/>
</dbReference>
<dbReference type="SUPFAM" id="SSF56672">
    <property type="entry name" value="DNA/RNA polymerases"/>
    <property type="match status" value="1"/>
</dbReference>
<name>A0A6L2MVS8_TANCI</name>
<dbReference type="InterPro" id="IPR043502">
    <property type="entry name" value="DNA/RNA_pol_sf"/>
</dbReference>
<feature type="region of interest" description="Disordered" evidence="4">
    <location>
        <begin position="422"/>
        <end position="451"/>
    </location>
</feature>
<feature type="coiled-coil region" evidence="3">
    <location>
        <begin position="151"/>
        <end position="178"/>
    </location>
</feature>
<dbReference type="PANTHER" id="PTHR42648">
    <property type="entry name" value="TRANSPOSASE, PUTATIVE-RELATED"/>
    <property type="match status" value="1"/>
</dbReference>
<sequence>MNSSGVLFIGVKVLSRGEGSGTPTEPHHTPSPEAQSPLHTTHTSPTLPHVTTTSIPTVTPTETTHIRQYTRRARIAQSFALLTVADEPDYSLRDVCQGEACPTDSGFIADQDRATINKSSTLPHDLAPRVTSPVADEGSMQQTILELAALCTSLQRQLSELTSKFQAQEVEINRLKERVKMGRSYRKISDDSEEMATVLTSMDAATVLASGVVDVPTGSDVVPTVSLVFATATVVTPYRRRKGKEVMVESEIPKKHKVQEQIDAQVARELEEQLEREDQRRSEQIARDAEIARIYAKEELQIMIDGLDINNETVAKYLQEYHQFTLELPIERRIELIIDLVKYQDNYGKIYKYQSQQRKPMTKKQKRDYYMVVNRNNLGWKVKDFRGMTFEEVKAKFNSVWKQMEDFIPMGSKKEAEMIKRKGLSLEQESTKKQKTSKEVPEEAMSPEEVSEEKVKEMMQLVLIEEVYVEALQVKHPIIDCKVYTKGQRSYWKITRLVKETLSNRPPTSDKEMELWVELSRLYEPDNEDQLWTHTQSFMHALVEWKLYDTCGVHHVTSKDKEIFMLVEKDYPIRKGLALVMISYKLQGRIVGNKMHKAFPLPVIRVPTGITTSHCQKKSEATARKIALLSKVKKKLSVKVKWQFHNINALFFNNDNTCVACKKGKQHRASCKTKPVSSIDQLLFRLHMDLFGPTFVKSLNKKSYCLVITDDYSRFTWAFFLATKDETIPILKTFIIGLKNQLSLKVKVIRSDNGTEFKNSDLNQFCGMKEIKREFSVPRTHQQNGIAERKNMTLIKAARTMLAENKPNIAGSGPTWLFDIDSLTRTMNYQPVTTGNQTNFSAGFQDEFDAEKAGEEINQQYVLFPVWSSGSTNPQNYDGDAAFDGKEHDFDAKKPKFEVILSPSSRYRDLSVELEDCSYNSRNKVNVAGSIVLTVGQSSSNSINPFCAAGSSNTTASPTHGKSLFIDASQLFDDPDMPELEDITYSDDENDVGAEADFNNLETSITEETKRVHQALKDPSLIEAMQEELLQFKMQKVWILVDLPHGKRSIVARIEAIRLFLAYASFMGFMVYQMDVKSAFLYGTIEEEVYVYQPSGFEDPDHPDKVYKVVKAFYGLHLAPRAWYETLANYLLENGFQRGKIDQTLFIKKQKGDILLVQIYVDDIIFGATNKDLCKSFEKLVKDKFQMSSIGERIFLLGL</sequence>
<comment type="caution">
    <text evidence="6">The sequence shown here is derived from an EMBL/GenBank/DDBJ whole genome shotgun (WGS) entry which is preliminary data.</text>
</comment>
<dbReference type="GO" id="GO:0016787">
    <property type="term" value="F:hydrolase activity"/>
    <property type="evidence" value="ECO:0007669"/>
    <property type="project" value="UniProtKB-KW"/>
</dbReference>
<dbReference type="AlphaFoldDB" id="A0A6L2MVS8"/>
<feature type="compositionally biased region" description="Basic and acidic residues" evidence="4">
    <location>
        <begin position="429"/>
        <end position="441"/>
    </location>
</feature>
<feature type="region of interest" description="Disordered" evidence="4">
    <location>
        <begin position="16"/>
        <end position="64"/>
    </location>
</feature>
<dbReference type="PANTHER" id="PTHR42648:SF32">
    <property type="entry name" value="RIBONUCLEASE H-LIKE DOMAIN, GAG-PRE-INTEGRASE DOMAIN PROTEIN-RELATED"/>
    <property type="match status" value="1"/>
</dbReference>
<accession>A0A6L2MVS8</accession>
<keyword evidence="3" id="KW-0175">Coiled coil</keyword>
<reference evidence="6" key="1">
    <citation type="journal article" date="2019" name="Sci. Rep.">
        <title>Draft genome of Tanacetum cinerariifolium, the natural source of mosquito coil.</title>
        <authorList>
            <person name="Yamashiro T."/>
            <person name="Shiraishi A."/>
            <person name="Satake H."/>
            <person name="Nakayama K."/>
        </authorList>
    </citation>
    <scope>NUCLEOTIDE SEQUENCE</scope>
</reference>